<evidence type="ECO:0000256" key="2">
    <source>
        <dbReference type="RuleBase" id="RU003616"/>
    </source>
</evidence>
<feature type="compositionally biased region" description="Basic residues" evidence="3">
    <location>
        <begin position="207"/>
        <end position="216"/>
    </location>
</feature>
<keyword evidence="6" id="KW-1185">Reference proteome</keyword>
<feature type="region of interest" description="Disordered" evidence="3">
    <location>
        <begin position="71"/>
        <end position="231"/>
    </location>
</feature>
<dbReference type="Proteomes" id="UP000809789">
    <property type="component" value="Unassembled WGS sequence"/>
</dbReference>
<dbReference type="InterPro" id="IPR002068">
    <property type="entry name" value="A-crystallin/Hsp20_dom"/>
</dbReference>
<dbReference type="OrthoDB" id="5511210at2759"/>
<feature type="domain" description="SHSP" evidence="4">
    <location>
        <begin position="247"/>
        <end position="366"/>
    </location>
</feature>
<feature type="compositionally biased region" description="Basic and acidic residues" evidence="3">
    <location>
        <begin position="176"/>
        <end position="188"/>
    </location>
</feature>
<evidence type="ECO:0000259" key="4">
    <source>
        <dbReference type="PROSITE" id="PS01031"/>
    </source>
</evidence>
<protein>
    <recommendedName>
        <fullName evidence="4">SHSP domain-containing protein</fullName>
    </recommendedName>
</protein>
<dbReference type="CDD" id="cd06464">
    <property type="entry name" value="ACD_sHsps-like"/>
    <property type="match status" value="1"/>
</dbReference>
<comment type="caution">
    <text evidence="5">The sequence shown here is derived from an EMBL/GenBank/DDBJ whole genome shotgun (WGS) entry which is preliminary data.</text>
</comment>
<proteinExistence type="inferred from homology"/>
<organism evidence="5 6">
    <name type="scientific">Elsinoe batatas</name>
    <dbReference type="NCBI Taxonomy" id="2601811"/>
    <lineage>
        <taxon>Eukaryota</taxon>
        <taxon>Fungi</taxon>
        <taxon>Dikarya</taxon>
        <taxon>Ascomycota</taxon>
        <taxon>Pezizomycotina</taxon>
        <taxon>Dothideomycetes</taxon>
        <taxon>Dothideomycetidae</taxon>
        <taxon>Myriangiales</taxon>
        <taxon>Elsinoaceae</taxon>
        <taxon>Elsinoe</taxon>
    </lineage>
</organism>
<feature type="compositionally biased region" description="Basic residues" evidence="3">
    <location>
        <begin position="160"/>
        <end position="175"/>
    </location>
</feature>
<gene>
    <name evidence="5" type="ORF">KVT40_008163</name>
</gene>
<feature type="compositionally biased region" description="Gly residues" evidence="3">
    <location>
        <begin position="217"/>
        <end position="229"/>
    </location>
</feature>
<evidence type="ECO:0000313" key="5">
    <source>
        <dbReference type="EMBL" id="KAG8623187.1"/>
    </source>
</evidence>
<sequence length="366" mass="40503">MNFNQQTPFEWANLWDVVDDNVRASMNPTEGAEGRRGRGGRRGGRAAQSDEFADYWASALREWGAPWMNLPMHGGPPHRGPHPPPPGHEGPPPPPSDHHGPPPPPSGPRGPPPPHDDDDGPADSPSRSHTPPTPPTPPEELPEYPGLPHEHPHHGPGGPHHPRHCHRHHPRHGKGKGAEGHHDHDKSGEPSQHPWHHPGFPFGHPVSGRRGRRHRGPFGGPRGPRGGPFGFESWNQMFPNGVFAEDKKTDTFEPQYEVFDKSDKVVVFVSLAGAKKENVDVAYDAPLHSLTISGVVTRPEEVDEEMFALRTEGNREVGYFRVVVDLPAFWGVVEDIKAKMEDGVLRVEVGKPADEDWEEVRKVRVE</sequence>
<evidence type="ECO:0000256" key="1">
    <source>
        <dbReference type="PROSITE-ProRule" id="PRU00285"/>
    </source>
</evidence>
<dbReference type="SUPFAM" id="SSF49764">
    <property type="entry name" value="HSP20-like chaperones"/>
    <property type="match status" value="1"/>
</dbReference>
<name>A0A8K0KTF6_9PEZI</name>
<dbReference type="EMBL" id="JAESVG020000010">
    <property type="protein sequence ID" value="KAG8623187.1"/>
    <property type="molecule type" value="Genomic_DNA"/>
</dbReference>
<feature type="region of interest" description="Disordered" evidence="3">
    <location>
        <begin position="25"/>
        <end position="49"/>
    </location>
</feature>
<dbReference type="Gene3D" id="2.60.40.790">
    <property type="match status" value="1"/>
</dbReference>
<dbReference type="Pfam" id="PF00011">
    <property type="entry name" value="HSP20"/>
    <property type="match status" value="1"/>
</dbReference>
<evidence type="ECO:0000256" key="3">
    <source>
        <dbReference type="SAM" id="MobiDB-lite"/>
    </source>
</evidence>
<comment type="similarity">
    <text evidence="1 2">Belongs to the small heat shock protein (HSP20) family.</text>
</comment>
<dbReference type="InterPro" id="IPR008978">
    <property type="entry name" value="HSP20-like_chaperone"/>
</dbReference>
<reference evidence="5" key="1">
    <citation type="submission" date="2021-07" db="EMBL/GenBank/DDBJ databases">
        <title>Elsinoe batatas strain:CRI-CJ2 Genome sequencing and assembly.</title>
        <authorList>
            <person name="Huang L."/>
        </authorList>
    </citation>
    <scope>NUCLEOTIDE SEQUENCE</scope>
    <source>
        <strain evidence="5">CRI-CJ2</strain>
    </source>
</reference>
<accession>A0A8K0KTF6</accession>
<dbReference type="AlphaFoldDB" id="A0A8K0KTF6"/>
<evidence type="ECO:0000313" key="6">
    <source>
        <dbReference type="Proteomes" id="UP000809789"/>
    </source>
</evidence>
<feature type="compositionally biased region" description="Pro residues" evidence="3">
    <location>
        <begin position="82"/>
        <end position="113"/>
    </location>
</feature>
<dbReference type="PROSITE" id="PS01031">
    <property type="entry name" value="SHSP"/>
    <property type="match status" value="1"/>
</dbReference>